<dbReference type="EMBL" id="PDOF01000003">
    <property type="protein sequence ID" value="PYZ96210.1"/>
    <property type="molecule type" value="Genomic_DNA"/>
</dbReference>
<gene>
    <name evidence="1" type="ORF">CR205_17780</name>
</gene>
<dbReference type="Proteomes" id="UP000248066">
    <property type="component" value="Unassembled WGS sequence"/>
</dbReference>
<protein>
    <submittedName>
        <fullName evidence="1">Uncharacterized protein</fullName>
    </submittedName>
</protein>
<evidence type="ECO:0000313" key="2">
    <source>
        <dbReference type="Proteomes" id="UP000248066"/>
    </source>
</evidence>
<proteinExistence type="predicted"/>
<name>A0A2W0H7Y4_9BACI</name>
<accession>A0A2W0H7Y4</accession>
<organism evidence="1 2">
    <name type="scientific">Alteribacter lacisalsi</name>
    <dbReference type="NCBI Taxonomy" id="2045244"/>
    <lineage>
        <taxon>Bacteria</taxon>
        <taxon>Bacillati</taxon>
        <taxon>Bacillota</taxon>
        <taxon>Bacilli</taxon>
        <taxon>Bacillales</taxon>
        <taxon>Bacillaceae</taxon>
        <taxon>Alteribacter</taxon>
    </lineage>
</organism>
<dbReference type="OrthoDB" id="1952168at2"/>
<dbReference type="Gene3D" id="1.25.40.10">
    <property type="entry name" value="Tetratricopeptide repeat domain"/>
    <property type="match status" value="1"/>
</dbReference>
<keyword evidence="2" id="KW-1185">Reference proteome</keyword>
<dbReference type="InterPro" id="IPR011990">
    <property type="entry name" value="TPR-like_helical_dom_sf"/>
</dbReference>
<comment type="caution">
    <text evidence="1">The sequence shown here is derived from an EMBL/GenBank/DDBJ whole genome shotgun (WGS) entry which is preliminary data.</text>
</comment>
<evidence type="ECO:0000313" key="1">
    <source>
        <dbReference type="EMBL" id="PYZ96210.1"/>
    </source>
</evidence>
<sequence length="156" mass="17983">MTEQRLSMNEWHRKQAAHNFNATWDLMEKEDRTPADDLQMIHTAHASRFHWGEIGTPVEFSRGEWQLSRVYAITGMAESALYHANHALEICLDNEIADFDLAFAYESAARAYQVAGDTRQMKRYLEKAEAAALKIDKAEDRDYFLSELATIEKINV</sequence>
<dbReference type="RefSeq" id="WP_110521485.1">
    <property type="nucleotide sequence ID" value="NZ_PDOF01000003.1"/>
</dbReference>
<dbReference type="AlphaFoldDB" id="A0A2W0H7Y4"/>
<reference evidence="1 2" key="1">
    <citation type="submission" date="2017-10" db="EMBL/GenBank/DDBJ databases">
        <title>Bacillus sp. nov., a halophilic bacterium isolated from a Yangshapao Lake.</title>
        <authorList>
            <person name="Wang H."/>
        </authorList>
    </citation>
    <scope>NUCLEOTIDE SEQUENCE [LARGE SCALE GENOMIC DNA]</scope>
    <source>
        <strain evidence="1 2">YSP-3</strain>
    </source>
</reference>
<dbReference type="SUPFAM" id="SSF48452">
    <property type="entry name" value="TPR-like"/>
    <property type="match status" value="1"/>
</dbReference>